<evidence type="ECO:0000313" key="1">
    <source>
        <dbReference type="EMBL" id="MEV5511093.1"/>
    </source>
</evidence>
<dbReference type="EMBL" id="JBFAUK010000050">
    <property type="protein sequence ID" value="MEV5511093.1"/>
    <property type="molecule type" value="Genomic_DNA"/>
</dbReference>
<gene>
    <name evidence="1" type="ORF">AB0L16_32545</name>
</gene>
<reference evidence="1 2" key="1">
    <citation type="submission" date="2024-06" db="EMBL/GenBank/DDBJ databases">
        <title>The Natural Products Discovery Center: Release of the First 8490 Sequenced Strains for Exploring Actinobacteria Biosynthetic Diversity.</title>
        <authorList>
            <person name="Kalkreuter E."/>
            <person name="Kautsar S.A."/>
            <person name="Yang D."/>
            <person name="Bader C.D."/>
            <person name="Teijaro C.N."/>
            <person name="Fluegel L."/>
            <person name="Davis C.M."/>
            <person name="Simpson J.R."/>
            <person name="Lauterbach L."/>
            <person name="Steele A.D."/>
            <person name="Gui C."/>
            <person name="Meng S."/>
            <person name="Li G."/>
            <person name="Viehrig K."/>
            <person name="Ye F."/>
            <person name="Su P."/>
            <person name="Kiefer A.F."/>
            <person name="Nichols A."/>
            <person name="Cepeda A.J."/>
            <person name="Yan W."/>
            <person name="Fan B."/>
            <person name="Jiang Y."/>
            <person name="Adhikari A."/>
            <person name="Zheng C.-J."/>
            <person name="Schuster L."/>
            <person name="Cowan T.M."/>
            <person name="Smanski M.J."/>
            <person name="Chevrette M.G."/>
            <person name="De Carvalho L.P.S."/>
            <person name="Shen B."/>
        </authorList>
    </citation>
    <scope>NUCLEOTIDE SEQUENCE [LARGE SCALE GENOMIC DNA]</scope>
    <source>
        <strain evidence="1 2">NPDC052347</strain>
    </source>
</reference>
<accession>A0ABV3K7H2</accession>
<dbReference type="Proteomes" id="UP001552594">
    <property type="component" value="Unassembled WGS sequence"/>
</dbReference>
<protein>
    <submittedName>
        <fullName evidence="1">Uncharacterized protein</fullName>
    </submittedName>
</protein>
<proteinExistence type="predicted"/>
<organism evidence="1 2">
    <name type="scientific">Streptomyces orinoci</name>
    <name type="common">Streptoverticillium orinoci</name>
    <dbReference type="NCBI Taxonomy" id="67339"/>
    <lineage>
        <taxon>Bacteria</taxon>
        <taxon>Bacillati</taxon>
        <taxon>Actinomycetota</taxon>
        <taxon>Actinomycetes</taxon>
        <taxon>Kitasatosporales</taxon>
        <taxon>Streptomycetaceae</taxon>
        <taxon>Streptomyces</taxon>
    </lineage>
</organism>
<dbReference type="RefSeq" id="WP_109281354.1">
    <property type="nucleotide sequence ID" value="NZ_JBFAUK010000050.1"/>
</dbReference>
<name>A0ABV3K7H2_STRON</name>
<comment type="caution">
    <text evidence="1">The sequence shown here is derived from an EMBL/GenBank/DDBJ whole genome shotgun (WGS) entry which is preliminary data.</text>
</comment>
<evidence type="ECO:0000313" key="2">
    <source>
        <dbReference type="Proteomes" id="UP001552594"/>
    </source>
</evidence>
<sequence>MGFLDRLNGTKYPEGVTPLPGWQVRDALLALNGPDVPWVVRSAAANERADLVAEWRVLEPAWRGFFQRNQLDRTLKTRMRFVHESHEVRTVDEQREVTWIGNPPRLAFGGEWSRGQVRAVSRHWVVERGPDGRRHMKETFRFDPAEMKIPLQKTVLDAGWIWRGVLFKL</sequence>
<keyword evidence="2" id="KW-1185">Reference proteome</keyword>